<proteinExistence type="predicted"/>
<accession>A0A221P125</accession>
<dbReference type="AlphaFoldDB" id="A0A221P125"/>
<name>A0A221P125_9ACTN</name>
<dbReference type="EMBL" id="CP022433">
    <property type="protein sequence ID" value="ASN25776.1"/>
    <property type="molecule type" value="Genomic_DNA"/>
</dbReference>
<sequence>MMQRFYLFGYRGSELPEVEAALSGVLGGDFRHRNSSYKGGDYLLFSSAEVQEVTVERNWIDDEGYLAEPDFPEWQVLVYVTNPDNRTLAALQDVAILSQLRLTELD</sequence>
<gene>
    <name evidence="1" type="ORF">LK07_19145</name>
</gene>
<keyword evidence="2" id="KW-1185">Reference proteome</keyword>
<dbReference type="KEGG" id="splu:LK06_017985"/>
<organism evidence="1 2">
    <name type="scientific">Streptomyces pluripotens</name>
    <dbReference type="NCBI Taxonomy" id="1355015"/>
    <lineage>
        <taxon>Bacteria</taxon>
        <taxon>Bacillati</taxon>
        <taxon>Actinomycetota</taxon>
        <taxon>Actinomycetes</taxon>
        <taxon>Kitasatosporales</taxon>
        <taxon>Streptomycetaceae</taxon>
        <taxon>Streptomyces</taxon>
    </lineage>
</organism>
<dbReference type="Proteomes" id="UP000031501">
    <property type="component" value="Chromosome"/>
</dbReference>
<protein>
    <submittedName>
        <fullName evidence="1">Uncharacterized protein</fullName>
    </submittedName>
</protein>
<evidence type="ECO:0000313" key="1">
    <source>
        <dbReference type="EMBL" id="ASN25776.1"/>
    </source>
</evidence>
<reference evidence="1 2" key="1">
    <citation type="submission" date="2017-07" db="EMBL/GenBank/DDBJ databases">
        <title>Genome sequence of Streptomyces pluripotens MUSC 137T.</title>
        <authorList>
            <person name="Ser H.-L."/>
            <person name="Lee L.-H."/>
        </authorList>
    </citation>
    <scope>NUCLEOTIDE SEQUENCE [LARGE SCALE GENOMIC DNA]</scope>
    <source>
        <strain evidence="1 2">MUSC 137</strain>
    </source>
</reference>
<dbReference type="STRING" id="1355015.LK06_017985"/>
<evidence type="ECO:0000313" key="2">
    <source>
        <dbReference type="Proteomes" id="UP000031501"/>
    </source>
</evidence>